<dbReference type="Pfam" id="PF08447">
    <property type="entry name" value="PAS_3"/>
    <property type="match status" value="1"/>
</dbReference>
<dbReference type="InterPro" id="IPR001789">
    <property type="entry name" value="Sig_transdc_resp-reg_receiver"/>
</dbReference>
<dbReference type="PROSITE" id="PS50113">
    <property type="entry name" value="PAC"/>
    <property type="match status" value="1"/>
</dbReference>
<keyword evidence="3 4" id="KW-0597">Phosphoprotein</keyword>
<dbReference type="Gene3D" id="1.10.287.130">
    <property type="match status" value="1"/>
</dbReference>
<dbReference type="SUPFAM" id="SSF52172">
    <property type="entry name" value="CheY-like"/>
    <property type="match status" value="1"/>
</dbReference>
<dbReference type="Pfam" id="PF02518">
    <property type="entry name" value="HATPase_c"/>
    <property type="match status" value="1"/>
</dbReference>
<dbReference type="InterPro" id="IPR001610">
    <property type="entry name" value="PAC"/>
</dbReference>
<dbReference type="CDD" id="cd00130">
    <property type="entry name" value="PAS"/>
    <property type="match status" value="1"/>
</dbReference>
<evidence type="ECO:0000256" key="3">
    <source>
        <dbReference type="ARBA" id="ARBA00022553"/>
    </source>
</evidence>
<dbReference type="InterPro" id="IPR035965">
    <property type="entry name" value="PAS-like_dom_sf"/>
</dbReference>
<dbReference type="SMART" id="SM00388">
    <property type="entry name" value="HisKA"/>
    <property type="match status" value="1"/>
</dbReference>
<dbReference type="InterPro" id="IPR004358">
    <property type="entry name" value="Sig_transdc_His_kin-like_C"/>
</dbReference>
<dbReference type="EMBL" id="MOBU01000006">
    <property type="protein sequence ID" value="RON69134.1"/>
    <property type="molecule type" value="Genomic_DNA"/>
</dbReference>
<accession>A0A423LLF6</accession>
<dbReference type="InterPro" id="IPR005467">
    <property type="entry name" value="His_kinase_dom"/>
</dbReference>
<dbReference type="SUPFAM" id="SSF47384">
    <property type="entry name" value="Homodimeric domain of signal transducing histidine kinase"/>
    <property type="match status" value="1"/>
</dbReference>
<evidence type="ECO:0000313" key="8">
    <source>
        <dbReference type="EMBL" id="RON69134.1"/>
    </source>
</evidence>
<proteinExistence type="predicted"/>
<dbReference type="EC" id="2.7.13.3" evidence="2"/>
<dbReference type="Pfam" id="PF00072">
    <property type="entry name" value="Response_reg"/>
    <property type="match status" value="1"/>
</dbReference>
<dbReference type="InterPro" id="IPR036890">
    <property type="entry name" value="HATPase_C_sf"/>
</dbReference>
<evidence type="ECO:0000259" key="5">
    <source>
        <dbReference type="PROSITE" id="PS50109"/>
    </source>
</evidence>
<dbReference type="SMART" id="SM00448">
    <property type="entry name" value="REC"/>
    <property type="match status" value="1"/>
</dbReference>
<dbReference type="Pfam" id="PF00512">
    <property type="entry name" value="HisKA"/>
    <property type="match status" value="1"/>
</dbReference>
<protein>
    <recommendedName>
        <fullName evidence="2">histidine kinase</fullName>
        <ecNumber evidence="2">2.7.13.3</ecNumber>
    </recommendedName>
</protein>
<dbReference type="PANTHER" id="PTHR43065">
    <property type="entry name" value="SENSOR HISTIDINE KINASE"/>
    <property type="match status" value="1"/>
</dbReference>
<keyword evidence="8" id="KW-0418">Kinase</keyword>
<dbReference type="GO" id="GO:0000155">
    <property type="term" value="F:phosphorelay sensor kinase activity"/>
    <property type="evidence" value="ECO:0007669"/>
    <property type="project" value="InterPro"/>
</dbReference>
<evidence type="ECO:0000259" key="6">
    <source>
        <dbReference type="PROSITE" id="PS50110"/>
    </source>
</evidence>
<organism evidence="8 9">
    <name type="scientific">Pseudomonas fluorescens</name>
    <dbReference type="NCBI Taxonomy" id="294"/>
    <lineage>
        <taxon>Bacteria</taxon>
        <taxon>Pseudomonadati</taxon>
        <taxon>Pseudomonadota</taxon>
        <taxon>Gammaproteobacteria</taxon>
        <taxon>Pseudomonadales</taxon>
        <taxon>Pseudomonadaceae</taxon>
        <taxon>Pseudomonas</taxon>
    </lineage>
</organism>
<feature type="domain" description="Histidine kinase" evidence="5">
    <location>
        <begin position="343"/>
        <end position="565"/>
    </location>
</feature>
<dbReference type="InterPro" id="IPR013655">
    <property type="entry name" value="PAS_fold_3"/>
</dbReference>
<dbReference type="InterPro" id="IPR011006">
    <property type="entry name" value="CheY-like_superfamily"/>
</dbReference>
<dbReference type="PANTHER" id="PTHR43065:SF49">
    <property type="entry name" value="HISTIDINE KINASE"/>
    <property type="match status" value="1"/>
</dbReference>
<gene>
    <name evidence="8" type="ORF">BK671_06740</name>
</gene>
<dbReference type="NCBIfam" id="TIGR00229">
    <property type="entry name" value="sensory_box"/>
    <property type="match status" value="1"/>
</dbReference>
<feature type="modified residue" description="4-aspartylphosphate" evidence="4">
    <location>
        <position position="635"/>
    </location>
</feature>
<reference evidence="8 9" key="1">
    <citation type="submission" date="2016-10" db="EMBL/GenBank/DDBJ databases">
        <title>Comparative genome analysis of multiple Pseudomonas spp. focuses on biocontrol and plant growth promoting traits.</title>
        <authorList>
            <person name="Tao X.-Y."/>
            <person name="Taylor C.G."/>
        </authorList>
    </citation>
    <scope>NUCLEOTIDE SEQUENCE [LARGE SCALE GENOMIC DNA]</scope>
    <source>
        <strain evidence="8 9">24D3</strain>
    </source>
</reference>
<dbReference type="InterPro" id="IPR000014">
    <property type="entry name" value="PAS"/>
</dbReference>
<evidence type="ECO:0000259" key="7">
    <source>
        <dbReference type="PROSITE" id="PS50113"/>
    </source>
</evidence>
<dbReference type="Gene3D" id="3.30.450.20">
    <property type="entry name" value="PAS domain"/>
    <property type="match status" value="2"/>
</dbReference>
<feature type="domain" description="PAC" evidence="7">
    <location>
        <begin position="253"/>
        <end position="305"/>
    </location>
</feature>
<dbReference type="SUPFAM" id="SSF55785">
    <property type="entry name" value="PYP-like sensor domain (PAS domain)"/>
    <property type="match status" value="2"/>
</dbReference>
<dbReference type="SUPFAM" id="SSF55874">
    <property type="entry name" value="ATPase domain of HSP90 chaperone/DNA topoisomerase II/histidine kinase"/>
    <property type="match status" value="1"/>
</dbReference>
<dbReference type="PROSITE" id="PS50109">
    <property type="entry name" value="HIS_KIN"/>
    <property type="match status" value="1"/>
</dbReference>
<dbReference type="AlphaFoldDB" id="A0A423LLF6"/>
<dbReference type="Gene3D" id="3.40.50.2300">
    <property type="match status" value="1"/>
</dbReference>
<evidence type="ECO:0000256" key="2">
    <source>
        <dbReference type="ARBA" id="ARBA00012438"/>
    </source>
</evidence>
<comment type="catalytic activity">
    <reaction evidence="1">
        <text>ATP + protein L-histidine = ADP + protein N-phospho-L-histidine.</text>
        <dbReference type="EC" id="2.7.13.3"/>
    </reaction>
</comment>
<evidence type="ECO:0000313" key="9">
    <source>
        <dbReference type="Proteomes" id="UP000285757"/>
    </source>
</evidence>
<dbReference type="Gene3D" id="3.30.565.10">
    <property type="entry name" value="Histidine kinase-like ATPase, C-terminal domain"/>
    <property type="match status" value="1"/>
</dbReference>
<dbReference type="InterPro" id="IPR000700">
    <property type="entry name" value="PAS-assoc_C"/>
</dbReference>
<comment type="caution">
    <text evidence="8">The sequence shown here is derived from an EMBL/GenBank/DDBJ whole genome shotgun (WGS) entry which is preliminary data.</text>
</comment>
<dbReference type="PROSITE" id="PS50110">
    <property type="entry name" value="RESPONSE_REGULATORY"/>
    <property type="match status" value="1"/>
</dbReference>
<dbReference type="SMART" id="SM00387">
    <property type="entry name" value="HATPase_c"/>
    <property type="match status" value="1"/>
</dbReference>
<dbReference type="CDD" id="cd00082">
    <property type="entry name" value="HisKA"/>
    <property type="match status" value="1"/>
</dbReference>
<name>A0A423LLF6_PSEFL</name>
<feature type="domain" description="Response regulatory" evidence="6">
    <location>
        <begin position="585"/>
        <end position="701"/>
    </location>
</feature>
<dbReference type="InterPro" id="IPR036097">
    <property type="entry name" value="HisK_dim/P_sf"/>
</dbReference>
<dbReference type="Gene3D" id="2.10.70.100">
    <property type="match status" value="1"/>
</dbReference>
<dbReference type="RefSeq" id="WP_123530992.1">
    <property type="nucleotide sequence ID" value="NZ_MOBU01000006.1"/>
</dbReference>
<sequence>MQFLSDSHGCDGWQGEMAGRICAFDWSLTELGPLNTWPTSLCSAVQMMLASPLPMVMLWGPAGYMIYNDAYSQFAGGRHPYLLGTPVELGWPEVAEFNRHVLDTCLAGGTLSFRNKELVLLRDGAPEDVWMDLYYSPVANDKGLPAGVMAMVVETTEFMHSERKRQEAEQAYRADNERVRLALNAGALLGSFVWDVKNNVLSADERFARTFSYPPNQDLSDLPQHVTEAHIHPDDLPWVHDRVSHSMQTGEPYNAEFRVLRPDGSYRWVLASGACEFNEQGEAFRFPGVLIDIHERKTAEESLLKFTRNLEQRVADEVGARLAAEEQLRQSQKLESIGGLTGGVAHDFNNLLQVIAGNLHLLARHEPDNANVQRRVSASLAAVERGAKLSSQLLAFARRQPLTPAVCNPRQIFDGVGELLQRALGETIQIDMQLPQEPWHINVDRNQLENAILNLAINARDAMKGEGTIVLSATNTRLDPEFCAGKGLVSGEFVRVAVSDTGAGIAPQILEQVFEPFFTTKADGQGTGLGLSMVFGFVKQSGGHIEIDSTLGEGTRVQLYFPRSLRPIREESLSVGDQLGGGHETILVVEDNDAVRASAVELLREEGYRVLTAGNGDAAMQMLLDGCEVDLIFTDVVMPGLIKSSDLAAWAKVQKPCVAVLFTSGHTRDIISRNHQLSPDTHLLGKPYGPEALLQMIRTVLND</sequence>
<dbReference type="SMART" id="SM00086">
    <property type="entry name" value="PAC"/>
    <property type="match status" value="2"/>
</dbReference>
<dbReference type="Proteomes" id="UP000285757">
    <property type="component" value="Unassembled WGS sequence"/>
</dbReference>
<dbReference type="InterPro" id="IPR003661">
    <property type="entry name" value="HisK_dim/P_dom"/>
</dbReference>
<keyword evidence="8" id="KW-0808">Transferase</keyword>
<evidence type="ECO:0000256" key="1">
    <source>
        <dbReference type="ARBA" id="ARBA00000085"/>
    </source>
</evidence>
<evidence type="ECO:0000256" key="4">
    <source>
        <dbReference type="PROSITE-ProRule" id="PRU00169"/>
    </source>
</evidence>
<dbReference type="PRINTS" id="PR00344">
    <property type="entry name" value="BCTRLSENSOR"/>
</dbReference>
<dbReference type="InterPro" id="IPR003594">
    <property type="entry name" value="HATPase_dom"/>
</dbReference>